<dbReference type="SUPFAM" id="SSF51197">
    <property type="entry name" value="Clavaminate synthase-like"/>
    <property type="match status" value="1"/>
</dbReference>
<dbReference type="Proteomes" id="UP000663834">
    <property type="component" value="Unassembled WGS sequence"/>
</dbReference>
<evidence type="ECO:0000313" key="4">
    <source>
        <dbReference type="Proteomes" id="UP000663834"/>
    </source>
</evidence>
<evidence type="ECO:0000313" key="3">
    <source>
        <dbReference type="EMBL" id="CAF1528006.1"/>
    </source>
</evidence>
<comment type="caution">
    <text evidence="2">The sequence shown here is derived from an EMBL/GenBank/DDBJ whole genome shotgun (WGS) entry which is preliminary data.</text>
</comment>
<gene>
    <name evidence="3" type="ORF">CJN711_LOCUS28848</name>
    <name evidence="2" type="ORF">KQP761_LOCUS15070</name>
</gene>
<dbReference type="Pfam" id="PF03171">
    <property type="entry name" value="2OG-FeII_Oxy"/>
    <property type="match status" value="1"/>
</dbReference>
<dbReference type="EMBL" id="CAJNOW010007255">
    <property type="protein sequence ID" value="CAF1509283.1"/>
    <property type="molecule type" value="Genomic_DNA"/>
</dbReference>
<dbReference type="Gene3D" id="2.60.120.330">
    <property type="entry name" value="B-lactam Antibiotic, Isopenicillin N Synthase, Chain"/>
    <property type="match status" value="1"/>
</dbReference>
<organism evidence="2 4">
    <name type="scientific">Rotaria magnacalcarata</name>
    <dbReference type="NCBI Taxonomy" id="392030"/>
    <lineage>
        <taxon>Eukaryota</taxon>
        <taxon>Metazoa</taxon>
        <taxon>Spiralia</taxon>
        <taxon>Gnathifera</taxon>
        <taxon>Rotifera</taxon>
        <taxon>Eurotatoria</taxon>
        <taxon>Bdelloidea</taxon>
        <taxon>Philodinida</taxon>
        <taxon>Philodinidae</taxon>
        <taxon>Rotaria</taxon>
    </lineage>
</organism>
<dbReference type="InterPro" id="IPR027443">
    <property type="entry name" value="IPNS-like_sf"/>
</dbReference>
<dbReference type="InterPro" id="IPR044861">
    <property type="entry name" value="IPNS-like_FE2OG_OXY"/>
</dbReference>
<accession>A0A815TQM0</accession>
<name>A0A815TQM0_9BILA</name>
<feature type="domain" description="Isopenicillin N synthase-like Fe(2+) 2OG dioxygenase" evidence="1">
    <location>
        <begin position="27"/>
        <end position="110"/>
    </location>
</feature>
<evidence type="ECO:0000259" key="1">
    <source>
        <dbReference type="Pfam" id="PF03171"/>
    </source>
</evidence>
<sequence length="141" mass="15935">MIILVCSILYATSTKKSDFQPSQNEQSTEEVNCVPHYDPGLLSISILSTHEGLQLKNMTNNEWIDEPLQHNIGVIWLGEAASRTTQNRLKSGIHRVIYPQDPTCRVAVWYEICTTEQLRNISADSHDEPMTEGIITLKNLP</sequence>
<reference evidence="2" key="1">
    <citation type="submission" date="2021-02" db="EMBL/GenBank/DDBJ databases">
        <authorList>
            <person name="Nowell W R."/>
        </authorList>
    </citation>
    <scope>NUCLEOTIDE SEQUENCE</scope>
</reference>
<dbReference type="OrthoDB" id="288590at2759"/>
<protein>
    <recommendedName>
        <fullName evidence="1">Isopenicillin N synthase-like Fe(2+) 2OG dioxygenase domain-containing protein</fullName>
    </recommendedName>
</protein>
<dbReference type="Proteomes" id="UP000663855">
    <property type="component" value="Unassembled WGS sequence"/>
</dbReference>
<dbReference type="AlphaFoldDB" id="A0A815TQM0"/>
<dbReference type="EMBL" id="CAJNOV010013610">
    <property type="protein sequence ID" value="CAF1528006.1"/>
    <property type="molecule type" value="Genomic_DNA"/>
</dbReference>
<proteinExistence type="predicted"/>
<evidence type="ECO:0000313" key="2">
    <source>
        <dbReference type="EMBL" id="CAF1509283.1"/>
    </source>
</evidence>